<organism evidence="2 3">
    <name type="scientific">Loktanella gaetbuli</name>
    <dbReference type="NCBI Taxonomy" id="2881335"/>
    <lineage>
        <taxon>Bacteria</taxon>
        <taxon>Pseudomonadati</taxon>
        <taxon>Pseudomonadota</taxon>
        <taxon>Alphaproteobacteria</taxon>
        <taxon>Rhodobacterales</taxon>
        <taxon>Roseobacteraceae</taxon>
        <taxon>Loktanella</taxon>
    </lineage>
</organism>
<dbReference type="SMART" id="SM00091">
    <property type="entry name" value="PAS"/>
    <property type="match status" value="2"/>
</dbReference>
<dbReference type="InterPro" id="IPR035965">
    <property type="entry name" value="PAS-like_dom_sf"/>
</dbReference>
<dbReference type="RefSeq" id="WP_226747821.1">
    <property type="nucleotide sequence ID" value="NZ_JAJATZ010000003.1"/>
</dbReference>
<dbReference type="Pfam" id="PF02954">
    <property type="entry name" value="HTH_8"/>
    <property type="match status" value="1"/>
</dbReference>
<name>A0ABS8BTB9_9RHOB</name>
<dbReference type="Gene3D" id="3.30.450.20">
    <property type="entry name" value="PAS domain"/>
    <property type="match status" value="3"/>
</dbReference>
<dbReference type="InterPro" id="IPR013767">
    <property type="entry name" value="PAS_fold"/>
</dbReference>
<dbReference type="NCBIfam" id="TIGR00229">
    <property type="entry name" value="sensory_box"/>
    <property type="match status" value="2"/>
</dbReference>
<dbReference type="Pfam" id="PF00989">
    <property type="entry name" value="PAS"/>
    <property type="match status" value="1"/>
</dbReference>
<evidence type="ECO:0000313" key="2">
    <source>
        <dbReference type="EMBL" id="MCB5198987.1"/>
    </source>
</evidence>
<dbReference type="PROSITE" id="PS50112">
    <property type="entry name" value="PAS"/>
    <property type="match status" value="1"/>
</dbReference>
<reference evidence="2" key="1">
    <citation type="submission" date="2021-10" db="EMBL/GenBank/DDBJ databases">
        <title>Loktanella gaetbuli sp. nov., isolated from a tidal flat.</title>
        <authorList>
            <person name="Park S."/>
            <person name="Yoon J.-H."/>
        </authorList>
    </citation>
    <scope>NUCLEOTIDE SEQUENCE</scope>
    <source>
        <strain evidence="2">TSTF-M6</strain>
    </source>
</reference>
<dbReference type="InterPro" id="IPR002197">
    <property type="entry name" value="HTH_Fis"/>
</dbReference>
<keyword evidence="3" id="KW-1185">Reference proteome</keyword>
<dbReference type="SUPFAM" id="SSF46689">
    <property type="entry name" value="Homeodomain-like"/>
    <property type="match status" value="1"/>
</dbReference>
<dbReference type="Gene3D" id="1.20.5.430">
    <property type="match status" value="1"/>
</dbReference>
<gene>
    <name evidence="2" type="primary">ppsR</name>
    <name evidence="2" type="ORF">LGQ03_07020</name>
</gene>
<proteinExistence type="predicted"/>
<protein>
    <submittedName>
        <fullName evidence="2">Transcriptional regulator PpsR</fullName>
    </submittedName>
</protein>
<dbReference type="InterPro" id="IPR009057">
    <property type="entry name" value="Homeodomain-like_sf"/>
</dbReference>
<dbReference type="NCBIfam" id="TIGR02040">
    <property type="entry name" value="PpsR-CrtJ"/>
    <property type="match status" value="1"/>
</dbReference>
<dbReference type="CDD" id="cd00130">
    <property type="entry name" value="PAS"/>
    <property type="match status" value="1"/>
</dbReference>
<comment type="caution">
    <text evidence="2">The sequence shown here is derived from an EMBL/GenBank/DDBJ whole genome shotgun (WGS) entry which is preliminary data.</text>
</comment>
<dbReference type="InterPro" id="IPR000014">
    <property type="entry name" value="PAS"/>
</dbReference>
<dbReference type="InterPro" id="IPR052155">
    <property type="entry name" value="Biofilm_reg_signaling"/>
</dbReference>
<dbReference type="Proteomes" id="UP001138961">
    <property type="component" value="Unassembled WGS sequence"/>
</dbReference>
<sequence length="468" mass="51084">MTSGGIKYWNSGDIPMIGPDILGGILTSVSDVGLVMTESGTIVSVLLNRNFEDDGLFQNIEGRNLTDLLMLDSQDKFTKRLGAFVDGDDHVRPIEVNHKIPDNRTGLPIKYSFHRIGEGGIVLILGHDLRPVAEMQQQLVSAQLALERDYETQRDFETRFRVMMDSSADGVAMVSVQTGTIGDTNSKLSALIGSKREEMIGRSFADLFEQRAKSNLMDRLTTQALADGDGTIEVRGARGEMLTLRPTLFRSAGERILLCRIRSSTALNAETDRTAQMLRGVYDKGQDGVVFTNEDGAILSANEGFLNMIGAAHDLNLRGKPFMDFLQRGMVDFSVMSQNAARVGTLRSYATRIASDYGSPRDVEMSVTTLKAADATVFAFVVRETPQADGSHRSDDDSGLSSVVELVGSSTLRDIVAETTNVVEKMCIETAIELTGNNRVAAAEMLGLSRQSLYVKLRKFGLIAQSSD</sequence>
<dbReference type="InterPro" id="IPR011785">
    <property type="entry name" value="Tscrpt_reg_PpsR-CrtJ"/>
</dbReference>
<dbReference type="PANTHER" id="PTHR44757:SF2">
    <property type="entry name" value="BIOFILM ARCHITECTURE MAINTENANCE PROTEIN MBAA"/>
    <property type="match status" value="1"/>
</dbReference>
<dbReference type="SUPFAM" id="SSF55785">
    <property type="entry name" value="PYP-like sensor domain (PAS domain)"/>
    <property type="match status" value="2"/>
</dbReference>
<accession>A0ABS8BTB9</accession>
<dbReference type="EMBL" id="JAJATZ010000003">
    <property type="protein sequence ID" value="MCB5198987.1"/>
    <property type="molecule type" value="Genomic_DNA"/>
</dbReference>
<evidence type="ECO:0000313" key="3">
    <source>
        <dbReference type="Proteomes" id="UP001138961"/>
    </source>
</evidence>
<evidence type="ECO:0000259" key="1">
    <source>
        <dbReference type="PROSITE" id="PS50112"/>
    </source>
</evidence>
<dbReference type="PANTHER" id="PTHR44757">
    <property type="entry name" value="DIGUANYLATE CYCLASE DGCP"/>
    <property type="match status" value="1"/>
</dbReference>
<dbReference type="PRINTS" id="PR01590">
    <property type="entry name" value="HTHFIS"/>
</dbReference>
<dbReference type="Gene3D" id="1.10.10.60">
    <property type="entry name" value="Homeodomain-like"/>
    <property type="match status" value="1"/>
</dbReference>
<dbReference type="Pfam" id="PF13426">
    <property type="entry name" value="PAS_9"/>
    <property type="match status" value="1"/>
</dbReference>
<feature type="domain" description="PAS" evidence="1">
    <location>
        <begin position="156"/>
        <end position="228"/>
    </location>
</feature>